<keyword evidence="4" id="KW-1185">Reference proteome</keyword>
<reference evidence="3 4" key="1">
    <citation type="submission" date="2019-04" db="EMBL/GenBank/DDBJ databases">
        <title>Isachenkonia alkalipeptolytica gen. nov. sp. nov. a new anaerobic, alkiliphilic organothrophic bacterium capable to reduce synthesized ferrihydrite isolated from a soda lake.</title>
        <authorList>
            <person name="Toshchakov S.V."/>
            <person name="Zavarzina D.G."/>
            <person name="Zhilina T.N."/>
            <person name="Kostrikina N.A."/>
            <person name="Kublanov I.V."/>
        </authorList>
    </citation>
    <scope>NUCLEOTIDE SEQUENCE [LARGE SCALE GENOMIC DNA]</scope>
    <source>
        <strain evidence="3 4">Z-1701</strain>
    </source>
</reference>
<dbReference type="Gene3D" id="3.30.1330.40">
    <property type="entry name" value="RutC-like"/>
    <property type="match status" value="3"/>
</dbReference>
<dbReference type="RefSeq" id="WP_160720461.1">
    <property type="nucleotide sequence ID" value="NZ_SUMG01000006.1"/>
</dbReference>
<accession>A0AA44BEI4</accession>
<dbReference type="EMBL" id="SUMG01000006">
    <property type="protein sequence ID" value="NBG88185.1"/>
    <property type="molecule type" value="Genomic_DNA"/>
</dbReference>
<dbReference type="InterPro" id="IPR035959">
    <property type="entry name" value="RutC-like_sf"/>
</dbReference>
<sequence>MSNYNEVLARNTEKAPQNKGRSSQTVAFSHYNNLSAQLPMDPTTGKMVAGGVKEQAEQCFNNIKAILDSIDHRMSDVVKITVFVQNIKDVDLVDEVYKSFFPTYVPARTVAAVAALPMDALVQVDALVSHGEGTIPNAPQAGDLIKLTNNTANAPMNPLATQTVAFSHYNNLSAQLPMDPKSGKIVTGDVKDQAGQCLKNIKGILESIDVPFDDIVKINIFLKNLKDIEAVNQVYSTFFPDSAIARAVSYVPARTTVAVEALPMDALVQMEAVVSHGDGTPPQAVEDRHGIIIEANNTEKAPKSSLSTQTVAFSHYNHLSAQLPMDPTTGKMVAGGVKAQTEQCLKNMKAIVESVDHVLEDVVKVNIFVKDMADINAVDDAYKDFFPGGIPARTTVGVSDLPTDALVQIDAVVSNAEGTPPKA</sequence>
<comment type="similarity">
    <text evidence="1">Belongs to the RutC family.</text>
</comment>
<name>A0AA44BEI4_9CLOT</name>
<dbReference type="GO" id="GO:0019239">
    <property type="term" value="F:deaminase activity"/>
    <property type="evidence" value="ECO:0007669"/>
    <property type="project" value="TreeGrafter"/>
</dbReference>
<dbReference type="AlphaFoldDB" id="A0AA44BEI4"/>
<dbReference type="InterPro" id="IPR006175">
    <property type="entry name" value="YjgF/YER057c/UK114"/>
</dbReference>
<dbReference type="GO" id="GO:0005829">
    <property type="term" value="C:cytosol"/>
    <property type="evidence" value="ECO:0007669"/>
    <property type="project" value="TreeGrafter"/>
</dbReference>
<dbReference type="CDD" id="cd00448">
    <property type="entry name" value="YjgF_YER057c_UK114_family"/>
    <property type="match status" value="3"/>
</dbReference>
<evidence type="ECO:0000313" key="3">
    <source>
        <dbReference type="EMBL" id="NBG88185.1"/>
    </source>
</evidence>
<evidence type="ECO:0000256" key="2">
    <source>
        <dbReference type="SAM" id="MobiDB-lite"/>
    </source>
</evidence>
<dbReference type="Pfam" id="PF01042">
    <property type="entry name" value="Ribonuc_L-PSP"/>
    <property type="match status" value="3"/>
</dbReference>
<dbReference type="Proteomes" id="UP000449710">
    <property type="component" value="Unassembled WGS sequence"/>
</dbReference>
<organism evidence="3 4">
    <name type="scientific">Isachenkonia alkalipeptolytica</name>
    <dbReference type="NCBI Taxonomy" id="2565777"/>
    <lineage>
        <taxon>Bacteria</taxon>
        <taxon>Bacillati</taxon>
        <taxon>Bacillota</taxon>
        <taxon>Clostridia</taxon>
        <taxon>Eubacteriales</taxon>
        <taxon>Clostridiaceae</taxon>
        <taxon>Isachenkonia</taxon>
    </lineage>
</organism>
<evidence type="ECO:0000256" key="1">
    <source>
        <dbReference type="ARBA" id="ARBA00010552"/>
    </source>
</evidence>
<comment type="caution">
    <text evidence="3">The sequence shown here is derived from an EMBL/GenBank/DDBJ whole genome shotgun (WGS) entry which is preliminary data.</text>
</comment>
<dbReference type="PANTHER" id="PTHR11803">
    <property type="entry name" value="2-IMINOBUTANOATE/2-IMINOPROPANOATE DEAMINASE RIDA"/>
    <property type="match status" value="1"/>
</dbReference>
<gene>
    <name evidence="3" type="ORF">ISALK_06685</name>
</gene>
<dbReference type="PANTHER" id="PTHR11803:SF58">
    <property type="entry name" value="PROTEIN HMF1-RELATED"/>
    <property type="match status" value="1"/>
</dbReference>
<dbReference type="SUPFAM" id="SSF55298">
    <property type="entry name" value="YjgF-like"/>
    <property type="match status" value="3"/>
</dbReference>
<evidence type="ECO:0000313" key="4">
    <source>
        <dbReference type="Proteomes" id="UP000449710"/>
    </source>
</evidence>
<proteinExistence type="inferred from homology"/>
<feature type="region of interest" description="Disordered" evidence="2">
    <location>
        <begin position="1"/>
        <end position="24"/>
    </location>
</feature>
<protein>
    <submittedName>
        <fullName evidence="3">Reactive intermediate/imine deaminase</fullName>
    </submittedName>
</protein>